<evidence type="ECO:0000313" key="3">
    <source>
        <dbReference type="Proteomes" id="UP001362999"/>
    </source>
</evidence>
<dbReference type="InterPro" id="IPR036389">
    <property type="entry name" value="RNase_III_sf"/>
</dbReference>
<dbReference type="GO" id="GO:0004525">
    <property type="term" value="F:ribonuclease III activity"/>
    <property type="evidence" value="ECO:0007669"/>
    <property type="project" value="InterPro"/>
</dbReference>
<dbReference type="Proteomes" id="UP001362999">
    <property type="component" value="Unassembled WGS sequence"/>
</dbReference>
<evidence type="ECO:0000256" key="1">
    <source>
        <dbReference type="SAM" id="MobiDB-lite"/>
    </source>
</evidence>
<dbReference type="EMBL" id="JAWWNJ010000005">
    <property type="protein sequence ID" value="KAK7055875.1"/>
    <property type="molecule type" value="Genomic_DNA"/>
</dbReference>
<feature type="compositionally biased region" description="Basic and acidic residues" evidence="1">
    <location>
        <begin position="61"/>
        <end position="79"/>
    </location>
</feature>
<feature type="compositionally biased region" description="Basic and acidic residues" evidence="1">
    <location>
        <begin position="498"/>
        <end position="507"/>
    </location>
</feature>
<accession>A0AAW0DWM7</accession>
<sequence length="526" mass="57998">MPAPESGLSGIDPRVFVGPGWDDIADSSSYDFQDSIPGLGQAATDMLFDAEETSGADVTPDGEHDGTQEENSKPKNNERLRRHIQNTIMCTAFDSTPCPAFPEVSVQLWDAILSSAAKRDPLETIGDAAMYVVMLEVLIELVEAMVPEGKRVYVRSVLIQPLLSNATFLHYLRTRSIFTEESLPKYPGNTFEVLAGAIILCQSLLVLKNWVRDTFRPVINGVIAVALVYKDDGAKRREVAKAQHRDKHPRDDTDSAEIPAKKRARGPELPSKKGEQKRVALELKRLKREVKREVKRERKLLKKIRQGKANVTIQEHEPIARRTRSQLRNSSTTTTSVSASASASAPAAPNPTPSTLCPSQNPDPASYPPLNASFTFTMPFPTSTQGTYDPIMPMVLPVNGSRYTALNPLLFPEEPPRTVEAEGASSAATAVANAVVAQELIEEEEPDEEEEQAEDFIAGAWHTEPDGAVDYSEAEDEEGDESSGTEEEDLEEMVVEGASERYSESQPRRTPAVSPLYRMLHHSEFR</sequence>
<feature type="compositionally biased region" description="Basic and acidic residues" evidence="1">
    <location>
        <begin position="270"/>
        <end position="279"/>
    </location>
</feature>
<dbReference type="SUPFAM" id="SSF69065">
    <property type="entry name" value="RNase III domain-like"/>
    <property type="match status" value="1"/>
</dbReference>
<feature type="region of interest" description="Disordered" evidence="1">
    <location>
        <begin position="308"/>
        <end position="366"/>
    </location>
</feature>
<feature type="compositionally biased region" description="Basic and acidic residues" evidence="1">
    <location>
        <begin position="237"/>
        <end position="253"/>
    </location>
</feature>
<organism evidence="2 3">
    <name type="scientific">Favolaschia claudopus</name>
    <dbReference type="NCBI Taxonomy" id="2862362"/>
    <lineage>
        <taxon>Eukaryota</taxon>
        <taxon>Fungi</taxon>
        <taxon>Dikarya</taxon>
        <taxon>Basidiomycota</taxon>
        <taxon>Agaricomycotina</taxon>
        <taxon>Agaricomycetes</taxon>
        <taxon>Agaricomycetidae</taxon>
        <taxon>Agaricales</taxon>
        <taxon>Marasmiineae</taxon>
        <taxon>Mycenaceae</taxon>
        <taxon>Favolaschia</taxon>
    </lineage>
</organism>
<reference evidence="2 3" key="1">
    <citation type="journal article" date="2024" name="J Genomics">
        <title>Draft genome sequencing and assembly of Favolaschia claudopus CIRM-BRFM 2984 isolated from oak limbs.</title>
        <authorList>
            <person name="Navarro D."/>
            <person name="Drula E."/>
            <person name="Chaduli D."/>
            <person name="Cazenave R."/>
            <person name="Ahrendt S."/>
            <person name="Wang J."/>
            <person name="Lipzen A."/>
            <person name="Daum C."/>
            <person name="Barry K."/>
            <person name="Grigoriev I.V."/>
            <person name="Favel A."/>
            <person name="Rosso M.N."/>
            <person name="Martin F."/>
        </authorList>
    </citation>
    <scope>NUCLEOTIDE SEQUENCE [LARGE SCALE GENOMIC DNA]</scope>
    <source>
        <strain evidence="2 3">CIRM-BRFM 2984</strain>
    </source>
</reference>
<protein>
    <submittedName>
        <fullName evidence="2">Uncharacterized protein</fullName>
    </submittedName>
</protein>
<feature type="region of interest" description="Disordered" evidence="1">
    <location>
        <begin position="237"/>
        <end position="279"/>
    </location>
</feature>
<feature type="compositionally biased region" description="Low complexity" evidence="1">
    <location>
        <begin position="330"/>
        <end position="347"/>
    </location>
</feature>
<dbReference type="AlphaFoldDB" id="A0AAW0DWM7"/>
<feature type="region of interest" description="Disordered" evidence="1">
    <location>
        <begin position="462"/>
        <end position="526"/>
    </location>
</feature>
<comment type="caution">
    <text evidence="2">The sequence shown here is derived from an EMBL/GenBank/DDBJ whole genome shotgun (WGS) entry which is preliminary data.</text>
</comment>
<proteinExistence type="predicted"/>
<keyword evidence="3" id="KW-1185">Reference proteome</keyword>
<dbReference type="GO" id="GO:0006396">
    <property type="term" value="P:RNA processing"/>
    <property type="evidence" value="ECO:0007669"/>
    <property type="project" value="InterPro"/>
</dbReference>
<gene>
    <name evidence="2" type="ORF">R3P38DRAFT_1370338</name>
</gene>
<feature type="compositionally biased region" description="Acidic residues" evidence="1">
    <location>
        <begin position="472"/>
        <end position="494"/>
    </location>
</feature>
<feature type="region of interest" description="Disordered" evidence="1">
    <location>
        <begin position="54"/>
        <end position="79"/>
    </location>
</feature>
<evidence type="ECO:0000313" key="2">
    <source>
        <dbReference type="EMBL" id="KAK7055875.1"/>
    </source>
</evidence>
<name>A0AAW0DWM7_9AGAR</name>